<proteinExistence type="predicted"/>
<dbReference type="EMBL" id="BK016142">
    <property type="protein sequence ID" value="DAF98096.1"/>
    <property type="molecule type" value="Genomic_DNA"/>
</dbReference>
<sequence length="38" mass="4474">MSMSFSMKQQGIRRAGGVGRGWTNCQQDCWRKYCIFQK</sequence>
<protein>
    <submittedName>
        <fullName evidence="1">Uncharacterized protein</fullName>
    </submittedName>
</protein>
<name>A0A8S5UUC3_9CAUD</name>
<accession>A0A8S5UUC3</accession>
<reference evidence="1" key="1">
    <citation type="journal article" date="2021" name="Proc. Natl. Acad. Sci. U.S.A.">
        <title>A Catalog of Tens of Thousands of Viruses from Human Metagenomes Reveals Hidden Associations with Chronic Diseases.</title>
        <authorList>
            <person name="Tisza M.J."/>
            <person name="Buck C.B."/>
        </authorList>
    </citation>
    <scope>NUCLEOTIDE SEQUENCE</scope>
    <source>
        <strain evidence="1">CtIpM11</strain>
    </source>
</reference>
<organism evidence="1">
    <name type="scientific">Podoviridae sp. ctIpM11</name>
    <dbReference type="NCBI Taxonomy" id="2825240"/>
    <lineage>
        <taxon>Viruses</taxon>
        <taxon>Duplodnaviria</taxon>
        <taxon>Heunggongvirae</taxon>
        <taxon>Uroviricota</taxon>
        <taxon>Caudoviricetes</taxon>
    </lineage>
</organism>
<evidence type="ECO:0000313" key="1">
    <source>
        <dbReference type="EMBL" id="DAF98096.1"/>
    </source>
</evidence>